<proteinExistence type="predicted"/>
<gene>
    <name evidence="2" type="ORF">E6K73_09980</name>
</gene>
<comment type="caution">
    <text evidence="2">The sequence shown here is derived from an EMBL/GenBank/DDBJ whole genome shotgun (WGS) entry which is preliminary data.</text>
</comment>
<dbReference type="EMBL" id="VBOT01000123">
    <property type="protein sequence ID" value="TMQ49447.1"/>
    <property type="molecule type" value="Genomic_DNA"/>
</dbReference>
<feature type="domain" description="Alkyl hydroperoxide reductase subunit C/ Thiol specific antioxidant" evidence="1">
    <location>
        <begin position="3"/>
        <end position="88"/>
    </location>
</feature>
<sequence length="114" mass="12812">MREQREFRVHHDAYLKHGLAVAGVSRDSPESARGWAKRLHLPYPLLTDADGEAGRQFGVVRKLGIAGWTIEFFRRSTFLIDFHGNVAAVWGDVKVRGHALEVMEVADTIGRMKA</sequence>
<dbReference type="SUPFAM" id="SSF52833">
    <property type="entry name" value="Thioredoxin-like"/>
    <property type="match status" value="1"/>
</dbReference>
<dbReference type="Pfam" id="PF00578">
    <property type="entry name" value="AhpC-TSA"/>
    <property type="match status" value="1"/>
</dbReference>
<reference evidence="2 3" key="1">
    <citation type="journal article" date="2019" name="Nat. Microbiol.">
        <title>Mediterranean grassland soil C-N compound turnover is dependent on rainfall and depth, and is mediated by genomically divergent microorganisms.</title>
        <authorList>
            <person name="Diamond S."/>
            <person name="Andeer P.F."/>
            <person name="Li Z."/>
            <person name="Crits-Christoph A."/>
            <person name="Burstein D."/>
            <person name="Anantharaman K."/>
            <person name="Lane K.R."/>
            <person name="Thomas B.C."/>
            <person name="Pan C."/>
            <person name="Northen T.R."/>
            <person name="Banfield J.F."/>
        </authorList>
    </citation>
    <scope>NUCLEOTIDE SEQUENCE [LARGE SCALE GENOMIC DNA]</scope>
    <source>
        <strain evidence="2">WS_3</strain>
    </source>
</reference>
<dbReference type="Proteomes" id="UP000320184">
    <property type="component" value="Unassembled WGS sequence"/>
</dbReference>
<name>A0A538SDJ2_UNCEI</name>
<accession>A0A538SDJ2</accession>
<dbReference type="AlphaFoldDB" id="A0A538SDJ2"/>
<protein>
    <submittedName>
        <fullName evidence="2">Redoxin domain-containing protein</fullName>
    </submittedName>
</protein>
<dbReference type="GO" id="GO:0016209">
    <property type="term" value="F:antioxidant activity"/>
    <property type="evidence" value="ECO:0007669"/>
    <property type="project" value="InterPro"/>
</dbReference>
<evidence type="ECO:0000259" key="1">
    <source>
        <dbReference type="Pfam" id="PF00578"/>
    </source>
</evidence>
<dbReference type="GO" id="GO:0016491">
    <property type="term" value="F:oxidoreductase activity"/>
    <property type="evidence" value="ECO:0007669"/>
    <property type="project" value="InterPro"/>
</dbReference>
<dbReference type="Gene3D" id="3.40.30.10">
    <property type="entry name" value="Glutaredoxin"/>
    <property type="match status" value="1"/>
</dbReference>
<dbReference type="InterPro" id="IPR000866">
    <property type="entry name" value="AhpC/TSA"/>
</dbReference>
<dbReference type="InterPro" id="IPR036249">
    <property type="entry name" value="Thioredoxin-like_sf"/>
</dbReference>
<dbReference type="CDD" id="cd03017">
    <property type="entry name" value="PRX_BCP"/>
    <property type="match status" value="1"/>
</dbReference>
<evidence type="ECO:0000313" key="3">
    <source>
        <dbReference type="Proteomes" id="UP000320184"/>
    </source>
</evidence>
<organism evidence="2 3">
    <name type="scientific">Eiseniibacteriota bacterium</name>
    <dbReference type="NCBI Taxonomy" id="2212470"/>
    <lineage>
        <taxon>Bacteria</taxon>
        <taxon>Candidatus Eiseniibacteriota</taxon>
    </lineage>
</organism>
<evidence type="ECO:0000313" key="2">
    <source>
        <dbReference type="EMBL" id="TMQ49447.1"/>
    </source>
</evidence>